<dbReference type="CDD" id="cd02440">
    <property type="entry name" value="AdoMet_MTases"/>
    <property type="match status" value="1"/>
</dbReference>
<dbReference type="Gene3D" id="3.40.50.150">
    <property type="entry name" value="Vaccinia Virus protein VP39"/>
    <property type="match status" value="1"/>
</dbReference>
<dbReference type="SUPFAM" id="SSF53335">
    <property type="entry name" value="S-adenosyl-L-methionine-dependent methyltransferases"/>
    <property type="match status" value="1"/>
</dbReference>
<dbReference type="Pfam" id="PF01262">
    <property type="entry name" value="AlaDh_PNT_C"/>
    <property type="match status" value="1"/>
</dbReference>
<evidence type="ECO:0000259" key="1">
    <source>
        <dbReference type="Pfam" id="PF01262"/>
    </source>
</evidence>
<accession>A0A1G8Y5F7</accession>
<dbReference type="STRING" id="393762.SAMN05660472_00431"/>
<reference evidence="2 3" key="1">
    <citation type="submission" date="2016-10" db="EMBL/GenBank/DDBJ databases">
        <authorList>
            <person name="de Groot N.N."/>
        </authorList>
    </citation>
    <scope>NUCLEOTIDE SEQUENCE [LARGE SCALE GENOMIC DNA]</scope>
    <source>
        <strain evidence="2 3">DSM 18346</strain>
    </source>
</reference>
<protein>
    <recommendedName>
        <fullName evidence="1">Alanine dehydrogenase/pyridine nucleotide transhydrogenase NAD(H)-binding domain-containing protein</fullName>
    </recommendedName>
</protein>
<evidence type="ECO:0000313" key="2">
    <source>
        <dbReference type="EMBL" id="SDJ98036.1"/>
    </source>
</evidence>
<dbReference type="AlphaFoldDB" id="A0A1G8Y5F7"/>
<dbReference type="Proteomes" id="UP000198718">
    <property type="component" value="Unassembled WGS sequence"/>
</dbReference>
<evidence type="ECO:0000313" key="3">
    <source>
        <dbReference type="Proteomes" id="UP000198718"/>
    </source>
</evidence>
<feature type="domain" description="Alanine dehydrogenase/pyridine nucleotide transhydrogenase NAD(H)-binding" evidence="1">
    <location>
        <begin position="62"/>
        <end position="123"/>
    </location>
</feature>
<organism evidence="2 3">
    <name type="scientific">Natronincola ferrireducens</name>
    <dbReference type="NCBI Taxonomy" id="393762"/>
    <lineage>
        <taxon>Bacteria</taxon>
        <taxon>Bacillati</taxon>
        <taxon>Bacillota</taxon>
        <taxon>Clostridia</taxon>
        <taxon>Peptostreptococcales</taxon>
        <taxon>Natronincolaceae</taxon>
        <taxon>Natronincola</taxon>
    </lineage>
</organism>
<dbReference type="InterPro" id="IPR007698">
    <property type="entry name" value="AlaDH/PNT_NAD(H)-bd"/>
</dbReference>
<dbReference type="InterPro" id="IPR029063">
    <property type="entry name" value="SAM-dependent_MTases_sf"/>
</dbReference>
<name>A0A1G8Y5F7_9FIRM</name>
<dbReference type="EMBL" id="FNFP01000001">
    <property type="protein sequence ID" value="SDJ98036.1"/>
    <property type="molecule type" value="Genomic_DNA"/>
</dbReference>
<gene>
    <name evidence="2" type="ORF">SAMN05660472_00431</name>
</gene>
<proteinExistence type="predicted"/>
<sequence length="245" mass="27753">MIKIININAQHVENDKILKIKSMKNQLYYMRWDKIEMIALLTRELEKVFAQFPATSSILSLYYKNMVGKEIHMGNICKNDKVLCIGGGSFPCTALQIAQRTGAYVEVIDIDPIAIKNARRVVASLHMEKNIKIIEGRGQEIDPSRFSVIHIARQACPHIEILNNILNRASNGARILMRSNKNHLKTIHRFLNEACCNGKCCCMEKDYTFMQETVFFIKSHGGKRNEKVSSVYSDDTTNSSPSLAG</sequence>
<keyword evidence="3" id="KW-1185">Reference proteome</keyword>